<evidence type="ECO:0000259" key="2">
    <source>
        <dbReference type="Pfam" id="PF02470"/>
    </source>
</evidence>
<feature type="domain" description="Mce/MlaD" evidence="2">
    <location>
        <begin position="47"/>
        <end position="115"/>
    </location>
</feature>
<name>A0A545TM44_9PROT</name>
<keyword evidence="4" id="KW-1185">Reference proteome</keyword>
<reference evidence="3 4" key="1">
    <citation type="submission" date="2019-06" db="EMBL/GenBank/DDBJ databases">
        <title>Whole genome sequence for Rhodospirillaceae sp. R148.</title>
        <authorList>
            <person name="Wang G."/>
        </authorList>
    </citation>
    <scope>NUCLEOTIDE SEQUENCE [LARGE SCALE GENOMIC DNA]</scope>
    <source>
        <strain evidence="3 4">R148</strain>
    </source>
</reference>
<evidence type="ECO:0000313" key="3">
    <source>
        <dbReference type="EMBL" id="TQV78303.1"/>
    </source>
</evidence>
<feature type="transmembrane region" description="Helical" evidence="1">
    <location>
        <begin position="7"/>
        <end position="29"/>
    </location>
</feature>
<dbReference type="Pfam" id="PF02470">
    <property type="entry name" value="MlaD"/>
    <property type="match status" value="1"/>
</dbReference>
<evidence type="ECO:0000313" key="4">
    <source>
        <dbReference type="Proteomes" id="UP000315252"/>
    </source>
</evidence>
<dbReference type="OrthoDB" id="9808689at2"/>
<evidence type="ECO:0000256" key="1">
    <source>
        <dbReference type="SAM" id="Phobius"/>
    </source>
</evidence>
<dbReference type="PANTHER" id="PTHR36698">
    <property type="entry name" value="BLL5892 PROTEIN"/>
    <property type="match status" value="1"/>
</dbReference>
<dbReference type="AlphaFoldDB" id="A0A545TM44"/>
<dbReference type="PANTHER" id="PTHR36698:SF2">
    <property type="entry name" value="MCE_MLAD DOMAIN-CONTAINING PROTEIN"/>
    <property type="match status" value="1"/>
</dbReference>
<proteinExistence type="predicted"/>
<accession>A0A545TM44</accession>
<dbReference type="InterPro" id="IPR003399">
    <property type="entry name" value="Mce/MlaD"/>
</dbReference>
<keyword evidence="1" id="KW-0812">Transmembrane</keyword>
<organism evidence="3 4">
    <name type="scientific">Denitrobaculum tricleocarpae</name>
    <dbReference type="NCBI Taxonomy" id="2591009"/>
    <lineage>
        <taxon>Bacteria</taxon>
        <taxon>Pseudomonadati</taxon>
        <taxon>Pseudomonadota</taxon>
        <taxon>Alphaproteobacteria</taxon>
        <taxon>Rhodospirillales</taxon>
        <taxon>Rhodospirillaceae</taxon>
        <taxon>Denitrobaculum</taxon>
    </lineage>
</organism>
<comment type="caution">
    <text evidence="3">The sequence shown here is derived from an EMBL/GenBank/DDBJ whole genome shotgun (WGS) entry which is preliminary data.</text>
</comment>
<protein>
    <submittedName>
        <fullName evidence="3">MCE family protein</fullName>
    </submittedName>
</protein>
<keyword evidence="1" id="KW-1133">Transmembrane helix</keyword>
<dbReference type="Proteomes" id="UP000315252">
    <property type="component" value="Unassembled WGS sequence"/>
</dbReference>
<gene>
    <name evidence="3" type="ORF">FKG95_17180</name>
</gene>
<keyword evidence="1" id="KW-0472">Membrane</keyword>
<dbReference type="RefSeq" id="WP_142897637.1">
    <property type="nucleotide sequence ID" value="NZ_ML660057.1"/>
</dbReference>
<dbReference type="EMBL" id="VHSH01000006">
    <property type="protein sequence ID" value="TQV78303.1"/>
    <property type="molecule type" value="Genomic_DNA"/>
</dbReference>
<sequence>METRANYVMVGSFVLLLVFGLIGFVIWLANFQINTEVKRFDIFFRGSVTGLATGSPVRYSGVRVGEVIFIGLDHDDPNRVRALVEVDAATPVKTDTYATLNLAGLTGGLYVLLSGGSREAPMLEATSEEKRAIIPSRSSDLESVISSAPELLDGAILLLNRANDVLSDSNRADIAATIKNAREISEAFVENRDKVEMLINDASVTMNNLSEATGSLKETAQSIQTNLESLTTSANQTLKAFETTAGTVDGSVQDVSADLRVVLQKLDSTVSSMDRAASQLEGLIAENREPINDFTTTGLYEVSNVMIEARELISVLQRITTEVQRDPARFIFGDQQQGYEAQ</sequence>